<comment type="caution">
    <text evidence="8">The sequence shown here is derived from an EMBL/GenBank/DDBJ whole genome shotgun (WGS) entry which is preliminary data.</text>
</comment>
<feature type="domain" description="Calpain catalytic" evidence="7">
    <location>
        <begin position="33"/>
        <end position="317"/>
    </location>
</feature>
<dbReference type="GO" id="GO:0005737">
    <property type="term" value="C:cytoplasm"/>
    <property type="evidence" value="ECO:0007669"/>
    <property type="project" value="TreeGrafter"/>
</dbReference>
<dbReference type="PRINTS" id="PR00704">
    <property type="entry name" value="CALPAIN"/>
</dbReference>
<dbReference type="InterPro" id="IPR022683">
    <property type="entry name" value="Calpain_III"/>
</dbReference>
<dbReference type="InterPro" id="IPR022684">
    <property type="entry name" value="Calpain_cysteine_protease"/>
</dbReference>
<keyword evidence="4" id="KW-0788">Thiol protease</keyword>
<dbReference type="SMART" id="SM00720">
    <property type="entry name" value="calpain_III"/>
    <property type="match status" value="1"/>
</dbReference>
<dbReference type="SUPFAM" id="SSF49758">
    <property type="entry name" value="Calpain large subunit, middle domain (domain III)"/>
    <property type="match status" value="1"/>
</dbReference>
<keyword evidence="3" id="KW-0378">Hydrolase</keyword>
<comment type="caution">
    <text evidence="5">Lacks conserved residue(s) required for the propagation of feature annotation.</text>
</comment>
<dbReference type="PANTHER" id="PTHR10183:SF379">
    <property type="entry name" value="CALPAIN-5"/>
    <property type="match status" value="1"/>
</dbReference>
<evidence type="ECO:0000256" key="2">
    <source>
        <dbReference type="ARBA" id="ARBA00022670"/>
    </source>
</evidence>
<dbReference type="Pfam" id="PF00648">
    <property type="entry name" value="Peptidase_C2"/>
    <property type="match status" value="1"/>
</dbReference>
<dbReference type="InterPro" id="IPR022682">
    <property type="entry name" value="Calpain_domain_III"/>
</dbReference>
<dbReference type="InterPro" id="IPR001300">
    <property type="entry name" value="Peptidase_C2_calpain_cat"/>
</dbReference>
<evidence type="ECO:0000256" key="4">
    <source>
        <dbReference type="ARBA" id="ARBA00022807"/>
    </source>
</evidence>
<reference evidence="8 9" key="1">
    <citation type="journal article" date="2017" name="Nat. Ecol. Evol.">
        <title>Scallop genome provides insights into evolution of bilaterian karyotype and development.</title>
        <authorList>
            <person name="Wang S."/>
            <person name="Zhang J."/>
            <person name="Jiao W."/>
            <person name="Li J."/>
            <person name="Xun X."/>
            <person name="Sun Y."/>
            <person name="Guo X."/>
            <person name="Huan P."/>
            <person name="Dong B."/>
            <person name="Zhang L."/>
            <person name="Hu X."/>
            <person name="Sun X."/>
            <person name="Wang J."/>
            <person name="Zhao C."/>
            <person name="Wang Y."/>
            <person name="Wang D."/>
            <person name="Huang X."/>
            <person name="Wang R."/>
            <person name="Lv J."/>
            <person name="Li Y."/>
            <person name="Zhang Z."/>
            <person name="Liu B."/>
            <person name="Lu W."/>
            <person name="Hui Y."/>
            <person name="Liang J."/>
            <person name="Zhou Z."/>
            <person name="Hou R."/>
            <person name="Li X."/>
            <person name="Liu Y."/>
            <person name="Li H."/>
            <person name="Ning X."/>
            <person name="Lin Y."/>
            <person name="Zhao L."/>
            <person name="Xing Q."/>
            <person name="Dou J."/>
            <person name="Li Y."/>
            <person name="Mao J."/>
            <person name="Guo H."/>
            <person name="Dou H."/>
            <person name="Li T."/>
            <person name="Mu C."/>
            <person name="Jiang W."/>
            <person name="Fu Q."/>
            <person name="Fu X."/>
            <person name="Miao Y."/>
            <person name="Liu J."/>
            <person name="Yu Q."/>
            <person name="Li R."/>
            <person name="Liao H."/>
            <person name="Li X."/>
            <person name="Kong Y."/>
            <person name="Jiang Z."/>
            <person name="Chourrout D."/>
            <person name="Li R."/>
            <person name="Bao Z."/>
        </authorList>
    </citation>
    <scope>NUCLEOTIDE SEQUENCE [LARGE SCALE GENOMIC DNA]</scope>
    <source>
        <strain evidence="8 9">PY_sf001</strain>
    </source>
</reference>
<dbReference type="Proteomes" id="UP000242188">
    <property type="component" value="Unassembled WGS sequence"/>
</dbReference>
<dbReference type="PROSITE" id="PS50203">
    <property type="entry name" value="CALPAIN_CAT"/>
    <property type="match status" value="1"/>
</dbReference>
<protein>
    <submittedName>
        <fullName evidence="8">Calpain-9</fullName>
    </submittedName>
</protein>
<keyword evidence="9" id="KW-1185">Reference proteome</keyword>
<feature type="region of interest" description="Disordered" evidence="6">
    <location>
        <begin position="433"/>
        <end position="461"/>
    </location>
</feature>
<evidence type="ECO:0000256" key="6">
    <source>
        <dbReference type="SAM" id="MobiDB-lite"/>
    </source>
</evidence>
<dbReference type="EMBL" id="NEDP02076746">
    <property type="protein sequence ID" value="OWF34953.1"/>
    <property type="molecule type" value="Genomic_DNA"/>
</dbReference>
<evidence type="ECO:0000256" key="1">
    <source>
        <dbReference type="ARBA" id="ARBA00007623"/>
    </source>
</evidence>
<dbReference type="PANTHER" id="PTHR10183">
    <property type="entry name" value="CALPAIN"/>
    <property type="match status" value="1"/>
</dbReference>
<accession>A0A210PEN5</accession>
<name>A0A210PEN5_MIZYE</name>
<keyword evidence="2" id="KW-0645">Protease</keyword>
<dbReference type="InterPro" id="IPR036213">
    <property type="entry name" value="Calpain_III_sf"/>
</dbReference>
<dbReference type="SMART" id="SM00230">
    <property type="entry name" value="CysPc"/>
    <property type="match status" value="1"/>
</dbReference>
<dbReference type="InterPro" id="IPR038765">
    <property type="entry name" value="Papain-like_cys_pep_sf"/>
</dbReference>
<evidence type="ECO:0000256" key="5">
    <source>
        <dbReference type="PROSITE-ProRule" id="PRU00239"/>
    </source>
</evidence>
<dbReference type="Pfam" id="PF01067">
    <property type="entry name" value="Calpain_III"/>
    <property type="match status" value="1"/>
</dbReference>
<organism evidence="8 9">
    <name type="scientific">Mizuhopecten yessoensis</name>
    <name type="common">Japanese scallop</name>
    <name type="synonym">Patinopecten yessoensis</name>
    <dbReference type="NCBI Taxonomy" id="6573"/>
    <lineage>
        <taxon>Eukaryota</taxon>
        <taxon>Metazoa</taxon>
        <taxon>Spiralia</taxon>
        <taxon>Lophotrochozoa</taxon>
        <taxon>Mollusca</taxon>
        <taxon>Bivalvia</taxon>
        <taxon>Autobranchia</taxon>
        <taxon>Pteriomorphia</taxon>
        <taxon>Pectinida</taxon>
        <taxon>Pectinoidea</taxon>
        <taxon>Pectinidae</taxon>
        <taxon>Mizuhopecten</taxon>
    </lineage>
</organism>
<evidence type="ECO:0000313" key="8">
    <source>
        <dbReference type="EMBL" id="OWF34953.1"/>
    </source>
</evidence>
<dbReference type="STRING" id="6573.A0A210PEN5"/>
<gene>
    <name evidence="8" type="ORF">KP79_PYT23542</name>
</gene>
<evidence type="ECO:0000256" key="3">
    <source>
        <dbReference type="ARBA" id="ARBA00022801"/>
    </source>
</evidence>
<proteinExistence type="inferred from homology"/>
<dbReference type="GO" id="GO:0006508">
    <property type="term" value="P:proteolysis"/>
    <property type="evidence" value="ECO:0007669"/>
    <property type="project" value="InterPro"/>
</dbReference>
<dbReference type="OrthoDB" id="424753at2759"/>
<evidence type="ECO:0000259" key="7">
    <source>
        <dbReference type="PROSITE" id="PS50203"/>
    </source>
</evidence>
<evidence type="ECO:0000313" key="9">
    <source>
        <dbReference type="Proteomes" id="UP000242188"/>
    </source>
</evidence>
<dbReference type="SUPFAM" id="SSF54001">
    <property type="entry name" value="Cysteine proteinases"/>
    <property type="match status" value="1"/>
</dbReference>
<comment type="similarity">
    <text evidence="1">Belongs to the peptidase C2 family.</text>
</comment>
<dbReference type="GO" id="GO:0004198">
    <property type="term" value="F:calcium-dependent cysteine-type endopeptidase activity"/>
    <property type="evidence" value="ECO:0007669"/>
    <property type="project" value="InterPro"/>
</dbReference>
<dbReference type="Gene3D" id="2.60.120.380">
    <property type="match status" value="1"/>
</dbReference>
<dbReference type="AlphaFoldDB" id="A0A210PEN5"/>
<sequence length="715" mass="81928">MPTKEVPYQNYAYIKKDILDKRKGKTYSSEDDLFADLSFPPDLSSLSYVYSGDDKYEKMIFKRPLETTSIAVLFGVGGVVEASFPWREFRKRKWFEAAVVIASLCVHYVEKLIPGYRLCEQNFSLDYIGAFHFNVWRFGEWINVVVDDNLPMFDNNLNYCRAFGNPPEYWGPLLEKTYAKIMQTYEAIEYGNTLDALTDITGAICEFYTPDTNPPEHFFHIIYKSWENRSYMVCWRNNKRLTPAGFNHFRYDGEEFPSMDARMVEVIRLKDQLSWKSLNSGFLERYRPLLCKDSDEYWLSMEDFRCNFGGLVICSGKEPFRLEGFNLDRVYSCTKEAGMVVNNNTSNESDSRHSVSNVVNNAHIEKYTAELYTNKISPRIQEANNEITVKENKQTIKMDTTKKDQFTHNKVGIISPRVDTMDEESIMTILLKQRRRGSENPNSARSHDPMGYARKRSASHANTRLDNLRYDRLQPLNNSISTNSVSSELESTFSTSDISVNIPDHISRENSLTSGCRNLSFPLLHPRTYSTGSLSHLTQSNFLAMKKDSFRSHGDWKGILEHYDKWTKQMTTGSNDMKTNSNNPRICFAINNGQTSDDTISPPPFRGKSHVLISLLQDCRHGPSTANSLLVPIGFGVYKTKSSDKDEKRPLSKLQTIGQFESARDQREVSGRLDLEEGNYVIVPYCKSRGHEGSFLLRMLGDKRTVVGKVGCIVS</sequence>